<reference evidence="2 3" key="1">
    <citation type="submission" date="2012-02" db="EMBL/GenBank/DDBJ databases">
        <title>Complete sequence of chromosome of Singulisphaera acidiphila DSM 18658.</title>
        <authorList>
            <consortium name="US DOE Joint Genome Institute (JGI-PGF)"/>
            <person name="Lucas S."/>
            <person name="Copeland A."/>
            <person name="Lapidus A."/>
            <person name="Glavina del Rio T."/>
            <person name="Dalin E."/>
            <person name="Tice H."/>
            <person name="Bruce D."/>
            <person name="Goodwin L."/>
            <person name="Pitluck S."/>
            <person name="Peters L."/>
            <person name="Ovchinnikova G."/>
            <person name="Chertkov O."/>
            <person name="Kyrpides N."/>
            <person name="Mavromatis K."/>
            <person name="Ivanova N."/>
            <person name="Brettin T."/>
            <person name="Detter J.C."/>
            <person name="Han C."/>
            <person name="Larimer F."/>
            <person name="Land M."/>
            <person name="Hauser L."/>
            <person name="Markowitz V."/>
            <person name="Cheng J.-F."/>
            <person name="Hugenholtz P."/>
            <person name="Woyke T."/>
            <person name="Wu D."/>
            <person name="Tindall B."/>
            <person name="Pomrenke H."/>
            <person name="Brambilla E."/>
            <person name="Klenk H.-P."/>
            <person name="Eisen J.A."/>
        </authorList>
    </citation>
    <scope>NUCLEOTIDE SEQUENCE [LARGE SCALE GENOMIC DNA]</scope>
    <source>
        <strain evidence="3">ATCC BAA-1392 / DSM 18658 / VKM B-2454 / MOB10</strain>
    </source>
</reference>
<dbReference type="RefSeq" id="WP_015244053.1">
    <property type="nucleotide sequence ID" value="NC_019892.1"/>
</dbReference>
<dbReference type="eggNOG" id="COG2165">
    <property type="taxonomic scope" value="Bacteria"/>
</dbReference>
<dbReference type="STRING" id="886293.Sinac_0429"/>
<dbReference type="Proteomes" id="UP000010798">
    <property type="component" value="Chromosome"/>
</dbReference>
<dbReference type="Gene3D" id="3.30.700.10">
    <property type="entry name" value="Glycoprotein, Type 4 Pilin"/>
    <property type="match status" value="1"/>
</dbReference>
<accession>L0D7T5</accession>
<dbReference type="EMBL" id="CP003364">
    <property type="protein sequence ID" value="AGA24868.1"/>
    <property type="molecule type" value="Genomic_DNA"/>
</dbReference>
<dbReference type="InterPro" id="IPR045584">
    <property type="entry name" value="Pilin-like"/>
</dbReference>
<dbReference type="SUPFAM" id="SSF54523">
    <property type="entry name" value="Pili subunits"/>
    <property type="match status" value="1"/>
</dbReference>
<dbReference type="KEGG" id="saci:Sinac_0429"/>
<evidence type="ECO:0000313" key="3">
    <source>
        <dbReference type="Proteomes" id="UP000010798"/>
    </source>
</evidence>
<organism evidence="2 3">
    <name type="scientific">Singulisphaera acidiphila (strain ATCC BAA-1392 / DSM 18658 / VKM B-2454 / MOB10)</name>
    <dbReference type="NCBI Taxonomy" id="886293"/>
    <lineage>
        <taxon>Bacteria</taxon>
        <taxon>Pseudomonadati</taxon>
        <taxon>Planctomycetota</taxon>
        <taxon>Planctomycetia</taxon>
        <taxon>Isosphaerales</taxon>
        <taxon>Isosphaeraceae</taxon>
        <taxon>Singulisphaera</taxon>
    </lineage>
</organism>
<dbReference type="AlphaFoldDB" id="L0D7T5"/>
<gene>
    <name evidence="2" type="ordered locus">Sinac_0429</name>
</gene>
<dbReference type="HOGENOM" id="CLU_041661_0_0_0"/>
<dbReference type="PROSITE" id="PS00409">
    <property type="entry name" value="PROKAR_NTER_METHYL"/>
    <property type="match status" value="1"/>
</dbReference>
<dbReference type="InterPro" id="IPR012902">
    <property type="entry name" value="N_methyl_site"/>
</dbReference>
<evidence type="ECO:0000259" key="1">
    <source>
        <dbReference type="Pfam" id="PF07596"/>
    </source>
</evidence>
<feature type="domain" description="DUF1559" evidence="1">
    <location>
        <begin position="32"/>
        <end position="303"/>
    </location>
</feature>
<dbReference type="NCBIfam" id="TIGR02532">
    <property type="entry name" value="IV_pilin_GFxxxE"/>
    <property type="match status" value="1"/>
</dbReference>
<name>L0D7T5_SINAD</name>
<evidence type="ECO:0000313" key="2">
    <source>
        <dbReference type="EMBL" id="AGA24868.1"/>
    </source>
</evidence>
<dbReference type="PANTHER" id="PTHR30093:SF2">
    <property type="entry name" value="TYPE II SECRETION SYSTEM PROTEIN H"/>
    <property type="match status" value="1"/>
</dbReference>
<protein>
    <submittedName>
        <fullName evidence="2">Prepilin-type N-terminal cleavage/methylation domain-containing protein</fullName>
    </submittedName>
</protein>
<dbReference type="InterPro" id="IPR011453">
    <property type="entry name" value="DUF1559"/>
</dbReference>
<dbReference type="Pfam" id="PF07596">
    <property type="entry name" value="SBP_bac_10"/>
    <property type="match status" value="1"/>
</dbReference>
<proteinExistence type="predicted"/>
<keyword evidence="3" id="KW-1185">Reference proteome</keyword>
<dbReference type="NCBIfam" id="TIGR04294">
    <property type="entry name" value="pre_pil_HX9DG"/>
    <property type="match status" value="1"/>
</dbReference>
<dbReference type="Pfam" id="PF07963">
    <property type="entry name" value="N_methyl"/>
    <property type="match status" value="1"/>
</dbReference>
<dbReference type="OrthoDB" id="263714at2"/>
<dbReference type="InterPro" id="IPR027558">
    <property type="entry name" value="Pre_pil_HX9DG_C"/>
</dbReference>
<sequence length="325" mass="35313">MGRSRRGFTLIELLVVIAIIAVLIALLLPAVQAAREAARRSQCVNNIKQIALAMHNYHDTTGSLPPGTPYPYPYALPPGSASGAWYDEGTWHARIGPQLEQMAWFNSFNFAISNNNIANGTSRKTKVSCFGCPSDGLKENEWDNPTWSRIRCNYPVNYGNTNYGQWTKANVTFAGAPFSNGKSGSFSDITDGLSNTLFVSENIGPTSPSNNYWTGPLGDSMIGMGAQTFQSWLTPNSKVFDEIFRMCPQKQDLNGIPGCTVIDGSNGYNGWAEEQSFVARSKHSGGVNAAMADGSVRFVKDSVSLMIWRALSTSKGSEVISADSY</sequence>
<dbReference type="PANTHER" id="PTHR30093">
    <property type="entry name" value="GENERAL SECRETION PATHWAY PROTEIN G"/>
    <property type="match status" value="1"/>
</dbReference>